<dbReference type="PANTHER" id="PTHR30244:SF36">
    <property type="entry name" value="3-OXO-GLUCOSE-6-PHOSPHATE:GLUTAMATE AMINOTRANSFERASE"/>
    <property type="match status" value="1"/>
</dbReference>
<dbReference type="Gene3D" id="3.40.640.10">
    <property type="entry name" value="Type I PLP-dependent aspartate aminotransferase-like (Major domain)"/>
    <property type="match status" value="1"/>
</dbReference>
<reference evidence="4 5" key="1">
    <citation type="submission" date="2021-01" db="EMBL/GenBank/DDBJ databases">
        <title>Genomic Encyclopedia of Type Strains, Phase IV (KMG-IV): sequencing the most valuable type-strain genomes for metagenomic binning, comparative biology and taxonomic classification.</title>
        <authorList>
            <person name="Goeker M."/>
        </authorList>
    </citation>
    <scope>NUCLEOTIDE SEQUENCE [LARGE SCALE GENOMIC DNA]</scope>
    <source>
        <strain evidence="4 5">DSM 100968</strain>
    </source>
</reference>
<keyword evidence="5" id="KW-1185">Reference proteome</keyword>
<name>A0ABS2Q5R0_9BACL</name>
<dbReference type="EMBL" id="JAFBEV010000003">
    <property type="protein sequence ID" value="MBM7657058.1"/>
    <property type="molecule type" value="Genomic_DNA"/>
</dbReference>
<dbReference type="Proteomes" id="UP000823201">
    <property type="component" value="Unassembled WGS sequence"/>
</dbReference>
<dbReference type="RefSeq" id="WP_205005418.1">
    <property type="nucleotide sequence ID" value="NZ_CBCRXA010000003.1"/>
</dbReference>
<dbReference type="InterPro" id="IPR015422">
    <property type="entry name" value="PyrdxlP-dep_Trfase_small"/>
</dbReference>
<dbReference type="InterPro" id="IPR000653">
    <property type="entry name" value="DegT/StrS_aminotransferase"/>
</dbReference>
<dbReference type="SUPFAM" id="SSF53383">
    <property type="entry name" value="PLP-dependent transferases"/>
    <property type="match status" value="1"/>
</dbReference>
<accession>A0ABS2Q5R0</accession>
<evidence type="ECO:0000256" key="2">
    <source>
        <dbReference type="ARBA" id="ARBA00037999"/>
    </source>
</evidence>
<protein>
    <submittedName>
        <fullName evidence="4">dTDP-4-amino-4,6-dideoxygalactose transaminase</fullName>
    </submittedName>
</protein>
<dbReference type="Gene3D" id="3.90.1150.10">
    <property type="entry name" value="Aspartate Aminotransferase, domain 1"/>
    <property type="match status" value="1"/>
</dbReference>
<organism evidence="4 5">
    <name type="scientific">Sporolactobacillus spathodeae</name>
    <dbReference type="NCBI Taxonomy" id="1465502"/>
    <lineage>
        <taxon>Bacteria</taxon>
        <taxon>Bacillati</taxon>
        <taxon>Bacillota</taxon>
        <taxon>Bacilli</taxon>
        <taxon>Bacillales</taxon>
        <taxon>Sporolactobacillaceae</taxon>
        <taxon>Sporolactobacillus</taxon>
    </lineage>
</organism>
<comment type="similarity">
    <text evidence="2 3">Belongs to the DegT/DnrJ/EryC1 family.</text>
</comment>
<dbReference type="PANTHER" id="PTHR30244">
    <property type="entry name" value="TRANSAMINASE"/>
    <property type="match status" value="1"/>
</dbReference>
<evidence type="ECO:0000256" key="1">
    <source>
        <dbReference type="ARBA" id="ARBA00022898"/>
    </source>
</evidence>
<evidence type="ECO:0000313" key="5">
    <source>
        <dbReference type="Proteomes" id="UP000823201"/>
    </source>
</evidence>
<dbReference type="PIRSF" id="PIRSF000390">
    <property type="entry name" value="PLP_StrS"/>
    <property type="match status" value="1"/>
</dbReference>
<evidence type="ECO:0000256" key="3">
    <source>
        <dbReference type="RuleBase" id="RU004508"/>
    </source>
</evidence>
<keyword evidence="1 3" id="KW-0663">Pyridoxal phosphate</keyword>
<dbReference type="InterPro" id="IPR015424">
    <property type="entry name" value="PyrdxlP-dep_Trfase"/>
</dbReference>
<gene>
    <name evidence="4" type="ORF">JOC27_000499</name>
</gene>
<sequence>MKVSFVSFGPMHKELEKEILNKFHDLYQKDWYINGPEVKSFESEFANFCGANYCIGCGNGLSSLYLILRGYEIHEGDEVIVPSNTYIATALAVSYTGAKPVFVEPDIKTYLINPELIEEKITEKTKAIIVVHLYGQPADMDSINQIAKKYGLKVIEDAAQAHGAKYKGIRAGNLGDAAGFSFYPSKNLGALGDAGAVVTNDLALATKVKALTNYGSDRKYHNIYQGINSRLDEIQAGFLRIKLRHLDQWNKQRQMIAERYLTQITQTQIIKPSINQDSEPIWHVFAVRTKKRQDFQKYLEENGIQTVIHYPIPIHLQEAYKDLNMSRGQLPIAEQIADEEISLPMWYGMTDEEISYVIETTNGWKPNAL</sequence>
<evidence type="ECO:0000313" key="4">
    <source>
        <dbReference type="EMBL" id="MBM7657058.1"/>
    </source>
</evidence>
<proteinExistence type="inferred from homology"/>
<dbReference type="Pfam" id="PF01041">
    <property type="entry name" value="DegT_DnrJ_EryC1"/>
    <property type="match status" value="1"/>
</dbReference>
<comment type="caution">
    <text evidence="4">The sequence shown here is derived from an EMBL/GenBank/DDBJ whole genome shotgun (WGS) entry which is preliminary data.</text>
</comment>
<dbReference type="InterPro" id="IPR015421">
    <property type="entry name" value="PyrdxlP-dep_Trfase_major"/>
</dbReference>
<dbReference type="CDD" id="cd00616">
    <property type="entry name" value="AHBA_syn"/>
    <property type="match status" value="1"/>
</dbReference>